<dbReference type="EMBL" id="JANPWB010000003">
    <property type="protein sequence ID" value="KAJ1199502.1"/>
    <property type="molecule type" value="Genomic_DNA"/>
</dbReference>
<dbReference type="AlphaFoldDB" id="A0AAV7VH56"/>
<proteinExistence type="predicted"/>
<evidence type="ECO:0000313" key="2">
    <source>
        <dbReference type="Proteomes" id="UP001066276"/>
    </source>
</evidence>
<keyword evidence="2" id="KW-1185">Reference proteome</keyword>
<gene>
    <name evidence="1" type="ORF">NDU88_003336</name>
</gene>
<accession>A0AAV7VH56</accession>
<reference evidence="1" key="1">
    <citation type="journal article" date="2022" name="bioRxiv">
        <title>Sequencing and chromosome-scale assembly of the giantPleurodeles waltlgenome.</title>
        <authorList>
            <person name="Brown T."/>
            <person name="Elewa A."/>
            <person name="Iarovenko S."/>
            <person name="Subramanian E."/>
            <person name="Araus A.J."/>
            <person name="Petzold A."/>
            <person name="Susuki M."/>
            <person name="Suzuki K.-i.T."/>
            <person name="Hayashi T."/>
            <person name="Toyoda A."/>
            <person name="Oliveira C."/>
            <person name="Osipova E."/>
            <person name="Leigh N.D."/>
            <person name="Simon A."/>
            <person name="Yun M.H."/>
        </authorList>
    </citation>
    <scope>NUCLEOTIDE SEQUENCE</scope>
    <source>
        <strain evidence="1">20211129_DDA</strain>
        <tissue evidence="1">Liver</tissue>
    </source>
</reference>
<organism evidence="1 2">
    <name type="scientific">Pleurodeles waltl</name>
    <name type="common">Iberian ribbed newt</name>
    <dbReference type="NCBI Taxonomy" id="8319"/>
    <lineage>
        <taxon>Eukaryota</taxon>
        <taxon>Metazoa</taxon>
        <taxon>Chordata</taxon>
        <taxon>Craniata</taxon>
        <taxon>Vertebrata</taxon>
        <taxon>Euteleostomi</taxon>
        <taxon>Amphibia</taxon>
        <taxon>Batrachia</taxon>
        <taxon>Caudata</taxon>
        <taxon>Salamandroidea</taxon>
        <taxon>Salamandridae</taxon>
        <taxon>Pleurodelinae</taxon>
        <taxon>Pleurodeles</taxon>
    </lineage>
</organism>
<protein>
    <submittedName>
        <fullName evidence="1">Uncharacterized protein</fullName>
    </submittedName>
</protein>
<name>A0AAV7VH56_PLEWA</name>
<comment type="caution">
    <text evidence="1">The sequence shown here is derived from an EMBL/GenBank/DDBJ whole genome shotgun (WGS) entry which is preliminary data.</text>
</comment>
<evidence type="ECO:0000313" key="1">
    <source>
        <dbReference type="EMBL" id="KAJ1199502.1"/>
    </source>
</evidence>
<sequence>MMNVGGPVVVGSQTGAQLPRSFFELCAPSGRPHSHTAGYGTPNVPHGKEAGRASQLRAPRATCLLEVQHYQHCWAWSSRSFLLLSRRRRGVSAGPLVATVSLWCGPRPARSTKEDACTPDVLSRETASAQSLIY</sequence>
<dbReference type="Proteomes" id="UP001066276">
    <property type="component" value="Chromosome 2_1"/>
</dbReference>